<gene>
    <name evidence="2" type="ORF">LAMI_0E04918G</name>
</gene>
<organism evidence="2 3">
    <name type="scientific">Lachancea mirantina</name>
    <dbReference type="NCBI Taxonomy" id="1230905"/>
    <lineage>
        <taxon>Eukaryota</taxon>
        <taxon>Fungi</taxon>
        <taxon>Dikarya</taxon>
        <taxon>Ascomycota</taxon>
        <taxon>Saccharomycotina</taxon>
        <taxon>Saccharomycetes</taxon>
        <taxon>Saccharomycetales</taxon>
        <taxon>Saccharomycetaceae</taxon>
        <taxon>Lachancea</taxon>
    </lineage>
</organism>
<reference evidence="2 3" key="1">
    <citation type="submission" date="2016-03" db="EMBL/GenBank/DDBJ databases">
        <authorList>
            <person name="Devillers H."/>
        </authorList>
    </citation>
    <scope>NUCLEOTIDE SEQUENCE [LARGE SCALE GENOMIC DNA]</scope>
    <source>
        <strain evidence="2">CBS 11717</strain>
    </source>
</reference>
<feature type="region of interest" description="Disordered" evidence="1">
    <location>
        <begin position="23"/>
        <end position="44"/>
    </location>
</feature>
<dbReference type="InterPro" id="IPR013743">
    <property type="entry name" value="NBP1/CSA1"/>
</dbReference>
<dbReference type="AlphaFoldDB" id="A0A1G4JKQ7"/>
<dbReference type="EMBL" id="LT598465">
    <property type="protein sequence ID" value="SCU91151.1"/>
    <property type="molecule type" value="Genomic_DNA"/>
</dbReference>
<dbReference type="Proteomes" id="UP000191024">
    <property type="component" value="Chromosome E"/>
</dbReference>
<proteinExistence type="predicted"/>
<evidence type="ECO:0000313" key="2">
    <source>
        <dbReference type="EMBL" id="SCU91151.1"/>
    </source>
</evidence>
<feature type="compositionally biased region" description="Basic and acidic residues" evidence="1">
    <location>
        <begin position="280"/>
        <end position="294"/>
    </location>
</feature>
<sequence length="312" mass="35945">MVTSIKELVSGLFGAKETRKREDGSLSRWRRTAREARKPQFRVQKPRERTKIGPRRVTRRTTNDLKTVQSKGWLDRIKSVFSSEEDDLKAMEKAYAGYTVTTGVPQTLHTRSQIQRRIANSAALKRRLLEKQYDDRMLDELRRVPRKALGPKRLPHASEMDQVILLETQLADVTQRLATTKDELRVMHKKLKFATEKNSLLESLIDDTNIDDDYLKSRRRITNLQRNDLKPAPDTLLPSPVHHVAPLVTSSPSKYRIPADILQDTELDFYAKYPTIPKAENFKNDPNDLSDHSDSLSPIRVDYSKYNSSHVG</sequence>
<evidence type="ECO:0000313" key="3">
    <source>
        <dbReference type="Proteomes" id="UP000191024"/>
    </source>
</evidence>
<keyword evidence="3" id="KW-1185">Reference proteome</keyword>
<name>A0A1G4JKQ7_9SACH</name>
<accession>A0A1G4JKQ7</accession>
<dbReference type="OrthoDB" id="4053251at2759"/>
<evidence type="ECO:0000256" key="1">
    <source>
        <dbReference type="SAM" id="MobiDB-lite"/>
    </source>
</evidence>
<protein>
    <submittedName>
        <fullName evidence="2">LAMI_0E04918g1_1</fullName>
    </submittedName>
</protein>
<feature type="region of interest" description="Disordered" evidence="1">
    <location>
        <begin position="279"/>
        <end position="312"/>
    </location>
</feature>
<dbReference type="Pfam" id="PF08537">
    <property type="entry name" value="NBP1"/>
    <property type="match status" value="1"/>
</dbReference>